<proteinExistence type="inferred from homology"/>
<keyword evidence="14" id="KW-1185">Reference proteome</keyword>
<evidence type="ECO:0000256" key="6">
    <source>
        <dbReference type="ARBA" id="ARBA00022448"/>
    </source>
</evidence>
<dbReference type="Pfam" id="PF02405">
    <property type="entry name" value="MlaE"/>
    <property type="match status" value="1"/>
</dbReference>
<dbReference type="PANTHER" id="PTHR30188:SF4">
    <property type="entry name" value="PROTEIN TRIGALACTOSYLDIACYLGLYCEROL 1, CHLOROPLASTIC"/>
    <property type="match status" value="1"/>
</dbReference>
<evidence type="ECO:0000256" key="1">
    <source>
        <dbReference type="ARBA" id="ARBA00002460"/>
    </source>
</evidence>
<dbReference type="AlphaFoldDB" id="A0A829YNN2"/>
<dbReference type="PANTHER" id="PTHR30188">
    <property type="entry name" value="ABC TRANSPORTER PERMEASE PROTEIN-RELATED"/>
    <property type="match status" value="1"/>
</dbReference>
<gene>
    <name evidence="13" type="ORF">GCM10011487_64230</name>
</gene>
<dbReference type="InterPro" id="IPR003453">
    <property type="entry name" value="ABC_MlaE_roteobac"/>
</dbReference>
<keyword evidence="10 12" id="KW-1133">Transmembrane helix</keyword>
<keyword evidence="11 12" id="KW-0472">Membrane</keyword>
<dbReference type="InterPro" id="IPR030802">
    <property type="entry name" value="Permease_MalE"/>
</dbReference>
<feature type="transmembrane region" description="Helical" evidence="12">
    <location>
        <begin position="50"/>
        <end position="71"/>
    </location>
</feature>
<evidence type="ECO:0000256" key="10">
    <source>
        <dbReference type="ARBA" id="ARBA00022989"/>
    </source>
</evidence>
<evidence type="ECO:0000313" key="14">
    <source>
        <dbReference type="Proteomes" id="UP000445000"/>
    </source>
</evidence>
<evidence type="ECO:0000313" key="13">
    <source>
        <dbReference type="EMBL" id="GFE84423.1"/>
    </source>
</evidence>
<dbReference type="NCBIfam" id="TIGR00056">
    <property type="entry name" value="MlaE family lipid ABC transporter permease subunit"/>
    <property type="match status" value="1"/>
</dbReference>
<accession>A0A829YNN2</accession>
<comment type="subunit">
    <text evidence="4">The complex is composed of two ATP-binding proteins (MlaF), two transmembrane proteins (MlaE), two cytoplasmic solute-binding proteins (MlaB) and six periplasmic solute-binding proteins (MlaD).</text>
</comment>
<dbReference type="Proteomes" id="UP000445000">
    <property type="component" value="Unassembled WGS sequence"/>
</dbReference>
<comment type="function">
    <text evidence="1">Part of the ABC transporter complex MlaFEDB, which is involved in a phospholipid transport pathway that maintains lipid asymmetry in the outer membrane by retrograde trafficking of phospholipids from the outer membrane to the inner membrane. Probably responsible for the translocation of the substrate across the membrane.</text>
</comment>
<protein>
    <recommendedName>
        <fullName evidence="5">Intermembrane phospholipid transport system permease protein MlaE</fullName>
    </recommendedName>
</protein>
<keyword evidence="9 12" id="KW-0812">Transmembrane</keyword>
<feature type="transmembrane region" description="Helical" evidence="12">
    <location>
        <begin position="236"/>
        <end position="254"/>
    </location>
</feature>
<sequence length="255" mass="26552">MKIVRELADSAGDFTAAVGGVTLFLGRLLGQIPAALLRPSLIVAQVHNTGALSLVIIMTCALFVGAVLGLLGYDTLLRFGSEDALGTVGALGLVKELGPVVTALLYAGRAGTALASELGLMRATDQLTAIEMMAVDPMRRVVAPRFIGGVIAMPLLTVVFIAIGIFGVQLVGVQNFGVDSASFWSQMRASVELNDIAEGVIKGCVFGFACNLIAVYEGYNAIPTAEGVGRATTRTVVISAVLTLMLDYMITAVML</sequence>
<dbReference type="NCBIfam" id="NF033619">
    <property type="entry name" value="perm_MlaE_1"/>
    <property type="match status" value="1"/>
</dbReference>
<dbReference type="EMBL" id="BLJN01000009">
    <property type="protein sequence ID" value="GFE84423.1"/>
    <property type="molecule type" value="Genomic_DNA"/>
</dbReference>
<evidence type="ECO:0000256" key="8">
    <source>
        <dbReference type="ARBA" id="ARBA00022519"/>
    </source>
</evidence>
<reference evidence="14" key="1">
    <citation type="submission" date="2020-01" db="EMBL/GenBank/DDBJ databases">
        <title>'Steroidobacter agaridevorans' sp. nov., agar-degrading bacteria isolated from rhizosphere soils.</title>
        <authorList>
            <person name="Ikenaga M."/>
            <person name="Kataoka M."/>
            <person name="Murouchi A."/>
            <person name="Katsuragi S."/>
            <person name="Sakai M."/>
        </authorList>
    </citation>
    <scope>NUCLEOTIDE SEQUENCE [LARGE SCALE GENOMIC DNA]</scope>
    <source>
        <strain evidence="14">YU21-B</strain>
    </source>
</reference>
<evidence type="ECO:0000256" key="7">
    <source>
        <dbReference type="ARBA" id="ARBA00022475"/>
    </source>
</evidence>
<comment type="caution">
    <text evidence="13">The sequence shown here is derived from an EMBL/GenBank/DDBJ whole genome shotgun (WGS) entry which is preliminary data.</text>
</comment>
<name>A0A829YNN2_9GAMM</name>
<evidence type="ECO:0000256" key="5">
    <source>
        <dbReference type="ARBA" id="ARBA00020857"/>
    </source>
</evidence>
<keyword evidence="6" id="KW-0813">Transport</keyword>
<evidence type="ECO:0000256" key="9">
    <source>
        <dbReference type="ARBA" id="ARBA00022692"/>
    </source>
</evidence>
<evidence type="ECO:0000256" key="2">
    <source>
        <dbReference type="ARBA" id="ARBA00004429"/>
    </source>
</evidence>
<evidence type="ECO:0000256" key="3">
    <source>
        <dbReference type="ARBA" id="ARBA00007556"/>
    </source>
</evidence>
<dbReference type="GO" id="GO:0043190">
    <property type="term" value="C:ATP-binding cassette (ABC) transporter complex"/>
    <property type="evidence" value="ECO:0007669"/>
    <property type="project" value="InterPro"/>
</dbReference>
<keyword evidence="7" id="KW-1003">Cell membrane</keyword>
<evidence type="ECO:0000256" key="12">
    <source>
        <dbReference type="RuleBase" id="RU362044"/>
    </source>
</evidence>
<comment type="subcellular location">
    <subcellularLocation>
        <location evidence="2 12">Cell inner membrane</location>
        <topology evidence="2 12">Multi-pass membrane protein</topology>
    </subcellularLocation>
</comment>
<evidence type="ECO:0000256" key="11">
    <source>
        <dbReference type="ARBA" id="ARBA00023136"/>
    </source>
</evidence>
<evidence type="ECO:0000256" key="4">
    <source>
        <dbReference type="ARBA" id="ARBA00011380"/>
    </source>
</evidence>
<feature type="transmembrane region" description="Helical" evidence="12">
    <location>
        <begin position="12"/>
        <end position="30"/>
    </location>
</feature>
<organism evidence="13 14">
    <name type="scientific">Steroidobacter agaridevorans</name>
    <dbReference type="NCBI Taxonomy" id="2695856"/>
    <lineage>
        <taxon>Bacteria</taxon>
        <taxon>Pseudomonadati</taxon>
        <taxon>Pseudomonadota</taxon>
        <taxon>Gammaproteobacteria</taxon>
        <taxon>Steroidobacterales</taxon>
        <taxon>Steroidobacteraceae</taxon>
        <taxon>Steroidobacter</taxon>
    </lineage>
</organism>
<dbReference type="GO" id="GO:0005548">
    <property type="term" value="F:phospholipid transporter activity"/>
    <property type="evidence" value="ECO:0007669"/>
    <property type="project" value="TreeGrafter"/>
</dbReference>
<feature type="transmembrane region" description="Helical" evidence="12">
    <location>
        <begin position="146"/>
        <end position="168"/>
    </location>
</feature>
<dbReference type="RefSeq" id="WP_161816030.1">
    <property type="nucleotide sequence ID" value="NZ_BLJN01000009.1"/>
</dbReference>
<comment type="caution">
    <text evidence="12">Lacks conserved residue(s) required for the propagation of feature annotation.</text>
</comment>
<keyword evidence="8 12" id="KW-0997">Cell inner membrane</keyword>
<dbReference type="InterPro" id="IPR053408">
    <property type="entry name" value="MlaE_Permease"/>
</dbReference>
<comment type="similarity">
    <text evidence="3 12">Belongs to the MlaE permease family.</text>
</comment>